<keyword evidence="4 7" id="KW-0812">Transmembrane</keyword>
<accession>A0ABW0JHT2</accession>
<evidence type="ECO:0000313" key="11">
    <source>
        <dbReference type="Proteomes" id="UP001596013"/>
    </source>
</evidence>
<evidence type="ECO:0000256" key="4">
    <source>
        <dbReference type="ARBA" id="ARBA00022692"/>
    </source>
</evidence>
<sequence length="415" mass="45394">MIRLLIAIAARHLLARRRQSIVSLLGVVLGVSFFLSISAMMRGSELDIIRRLVDNAPHITIEDQYRNPSRQPVVERFPGAAVQLHHPVPQTEMRGIRGYPQILDFLRRTPGLQASAVLTEQALVTFAGKDRAVSLNGIVANEYTRVSTLQRYMVRGSLDDLAVNPNGIVVGDELARLMSFSLGNNLRVASTTGQVRTFKIVGLFHTGRSDVDARQAFVALKRVQSLLERPNRINTIVIKLADPNAARTEASRIEQRVGYKTVSWQERSEDLMSALAIRSVIMFAVVGAVLVVAAFGIYNVISTVVLEKQRDIAILRAMGFRARDIERMFLAQGVLIGAVGNVFGIGLGCAFMAGLARVHFRIPGSTDPNYLAIDWSPMQFLLAGGVAMLAAMTAAFLPARRAAKVEPVDVLRGGT</sequence>
<dbReference type="Proteomes" id="UP001596013">
    <property type="component" value="Unassembled WGS sequence"/>
</dbReference>
<keyword evidence="6 7" id="KW-0472">Membrane</keyword>
<dbReference type="PANTHER" id="PTHR30489:SF0">
    <property type="entry name" value="LIPOPROTEIN-RELEASING SYSTEM TRANSMEMBRANE PROTEIN LOLE"/>
    <property type="match status" value="1"/>
</dbReference>
<dbReference type="Pfam" id="PF12704">
    <property type="entry name" value="MacB_PCD"/>
    <property type="match status" value="1"/>
</dbReference>
<evidence type="ECO:0000256" key="2">
    <source>
        <dbReference type="ARBA" id="ARBA00005236"/>
    </source>
</evidence>
<keyword evidence="5 7" id="KW-1133">Transmembrane helix</keyword>
<comment type="caution">
    <text evidence="10">The sequence shown here is derived from an EMBL/GenBank/DDBJ whole genome shotgun (WGS) entry which is preliminary data.</text>
</comment>
<dbReference type="PANTHER" id="PTHR30489">
    <property type="entry name" value="LIPOPROTEIN-RELEASING SYSTEM TRANSMEMBRANE PROTEIN LOLE"/>
    <property type="match status" value="1"/>
</dbReference>
<evidence type="ECO:0000313" key="10">
    <source>
        <dbReference type="EMBL" id="MFC5434975.1"/>
    </source>
</evidence>
<organism evidence="10 11">
    <name type="scientific">Rhodanobacter umsongensis</name>
    <dbReference type="NCBI Taxonomy" id="633153"/>
    <lineage>
        <taxon>Bacteria</taxon>
        <taxon>Pseudomonadati</taxon>
        <taxon>Pseudomonadota</taxon>
        <taxon>Gammaproteobacteria</taxon>
        <taxon>Lysobacterales</taxon>
        <taxon>Rhodanobacteraceae</taxon>
        <taxon>Rhodanobacter</taxon>
    </lineage>
</organism>
<feature type="domain" description="MacB-like periplasmic core" evidence="9">
    <location>
        <begin position="20"/>
        <end position="254"/>
    </location>
</feature>
<protein>
    <submittedName>
        <fullName evidence="10">ABC transporter permease</fullName>
    </submittedName>
</protein>
<feature type="transmembrane region" description="Helical" evidence="7">
    <location>
        <begin position="376"/>
        <end position="397"/>
    </location>
</feature>
<evidence type="ECO:0000259" key="8">
    <source>
        <dbReference type="Pfam" id="PF02687"/>
    </source>
</evidence>
<gene>
    <name evidence="10" type="ORF">ACFPME_00240</name>
</gene>
<feature type="transmembrane region" description="Helical" evidence="7">
    <location>
        <begin position="328"/>
        <end position="356"/>
    </location>
</feature>
<dbReference type="InterPro" id="IPR025857">
    <property type="entry name" value="MacB_PCD"/>
</dbReference>
<keyword evidence="11" id="KW-1185">Reference proteome</keyword>
<feature type="transmembrane region" description="Helical" evidence="7">
    <location>
        <begin position="280"/>
        <end position="307"/>
    </location>
</feature>
<reference evidence="11" key="1">
    <citation type="journal article" date="2019" name="Int. J. Syst. Evol. Microbiol.">
        <title>The Global Catalogue of Microorganisms (GCM) 10K type strain sequencing project: providing services to taxonomists for standard genome sequencing and annotation.</title>
        <authorList>
            <consortium name="The Broad Institute Genomics Platform"/>
            <consortium name="The Broad Institute Genome Sequencing Center for Infectious Disease"/>
            <person name="Wu L."/>
            <person name="Ma J."/>
        </authorList>
    </citation>
    <scope>NUCLEOTIDE SEQUENCE [LARGE SCALE GENOMIC DNA]</scope>
    <source>
        <strain evidence="11">JCM 17130</strain>
    </source>
</reference>
<dbReference type="InterPro" id="IPR051447">
    <property type="entry name" value="Lipoprotein-release_system"/>
</dbReference>
<comment type="subcellular location">
    <subcellularLocation>
        <location evidence="1">Cell membrane</location>
        <topology evidence="1">Multi-pass membrane protein</topology>
    </subcellularLocation>
</comment>
<keyword evidence="3" id="KW-1003">Cell membrane</keyword>
<feature type="transmembrane region" description="Helical" evidence="7">
    <location>
        <begin position="21"/>
        <end position="41"/>
    </location>
</feature>
<dbReference type="RefSeq" id="WP_377300842.1">
    <property type="nucleotide sequence ID" value="NZ_JBHSMK010000002.1"/>
</dbReference>
<evidence type="ECO:0000259" key="9">
    <source>
        <dbReference type="Pfam" id="PF12704"/>
    </source>
</evidence>
<evidence type="ECO:0000256" key="7">
    <source>
        <dbReference type="SAM" id="Phobius"/>
    </source>
</evidence>
<evidence type="ECO:0000256" key="6">
    <source>
        <dbReference type="ARBA" id="ARBA00023136"/>
    </source>
</evidence>
<evidence type="ECO:0000256" key="5">
    <source>
        <dbReference type="ARBA" id="ARBA00022989"/>
    </source>
</evidence>
<evidence type="ECO:0000256" key="3">
    <source>
        <dbReference type="ARBA" id="ARBA00022475"/>
    </source>
</evidence>
<dbReference type="EMBL" id="JBHSMK010000002">
    <property type="protein sequence ID" value="MFC5434975.1"/>
    <property type="molecule type" value="Genomic_DNA"/>
</dbReference>
<feature type="domain" description="ABC3 transporter permease C-terminal" evidence="8">
    <location>
        <begin position="285"/>
        <end position="407"/>
    </location>
</feature>
<name>A0ABW0JHT2_9GAMM</name>
<dbReference type="InterPro" id="IPR003838">
    <property type="entry name" value="ABC3_permease_C"/>
</dbReference>
<dbReference type="Pfam" id="PF02687">
    <property type="entry name" value="FtsX"/>
    <property type="match status" value="1"/>
</dbReference>
<proteinExistence type="inferred from homology"/>
<comment type="similarity">
    <text evidence="2">Belongs to the ABC-4 integral membrane protein family. LolC/E subfamily.</text>
</comment>
<evidence type="ECO:0000256" key="1">
    <source>
        <dbReference type="ARBA" id="ARBA00004651"/>
    </source>
</evidence>